<dbReference type="PANTHER" id="PTHR28047">
    <property type="entry name" value="PROTEIN DCG1"/>
    <property type="match status" value="1"/>
</dbReference>
<dbReference type="RefSeq" id="WP_238291439.1">
    <property type="nucleotide sequence ID" value="NZ_BPQS01000038.1"/>
</dbReference>
<dbReference type="InterPro" id="IPR015942">
    <property type="entry name" value="Asp/Glu/hydantoin_racemase"/>
</dbReference>
<name>A0ABT8AT96_9HYPH</name>
<comment type="caution">
    <text evidence="2">The sequence shown here is derived from an EMBL/GenBank/DDBJ whole genome shotgun (WGS) entry which is preliminary data.</text>
</comment>
<keyword evidence="3" id="KW-1185">Reference proteome</keyword>
<protein>
    <submittedName>
        <fullName evidence="2">Aspartate/glutamate racemase family protein</fullName>
    </submittedName>
</protein>
<dbReference type="PANTHER" id="PTHR28047:SF5">
    <property type="entry name" value="PROTEIN DCG1"/>
    <property type="match status" value="1"/>
</dbReference>
<gene>
    <name evidence="2" type="ORF">QWZ18_21270</name>
</gene>
<accession>A0ABT8AT96</accession>
<evidence type="ECO:0000313" key="2">
    <source>
        <dbReference type="EMBL" id="MDN3573142.1"/>
    </source>
</evidence>
<reference evidence="3" key="1">
    <citation type="journal article" date="2019" name="Int. J. Syst. Evol. Microbiol.">
        <title>The Global Catalogue of Microorganisms (GCM) 10K type strain sequencing project: providing services to taxonomists for standard genome sequencing and annotation.</title>
        <authorList>
            <consortium name="The Broad Institute Genomics Platform"/>
            <consortium name="The Broad Institute Genome Sequencing Center for Infectious Disease"/>
            <person name="Wu L."/>
            <person name="Ma J."/>
        </authorList>
    </citation>
    <scope>NUCLEOTIDE SEQUENCE [LARGE SCALE GENOMIC DNA]</scope>
    <source>
        <strain evidence="3">CECT 7806</strain>
    </source>
</reference>
<dbReference type="EMBL" id="JAUFPT010000068">
    <property type="protein sequence ID" value="MDN3573142.1"/>
    <property type="molecule type" value="Genomic_DNA"/>
</dbReference>
<dbReference type="Gene3D" id="3.40.50.12500">
    <property type="match status" value="1"/>
</dbReference>
<dbReference type="InterPro" id="IPR052186">
    <property type="entry name" value="Hydantoin_racemase-like"/>
</dbReference>
<proteinExistence type="inferred from homology"/>
<evidence type="ECO:0000313" key="3">
    <source>
        <dbReference type="Proteomes" id="UP001244297"/>
    </source>
</evidence>
<dbReference type="Pfam" id="PF01177">
    <property type="entry name" value="Asp_Glu_race"/>
    <property type="match status" value="1"/>
</dbReference>
<organism evidence="2 3">
    <name type="scientific">Methylobacterium longum</name>
    <dbReference type="NCBI Taxonomy" id="767694"/>
    <lineage>
        <taxon>Bacteria</taxon>
        <taxon>Pseudomonadati</taxon>
        <taxon>Pseudomonadota</taxon>
        <taxon>Alphaproteobacteria</taxon>
        <taxon>Hyphomicrobiales</taxon>
        <taxon>Methylobacteriaceae</taxon>
        <taxon>Methylobacterium</taxon>
    </lineage>
</organism>
<sequence>MHHGDSTGVPRILVINPNASRAVTAAIDAALAPLRLAGGPAIAVTDLPEGPVSIASQQDADSVVMPLARRIVADAADAFVSACFSDPGLHTAREVAGGRPVMGIAEWGILRALTLGERFGIVALSEGSVRRQRRMVRQMGLGERFAGSRPVEAQADETAGAAIRDRLVAAARTLVERDDADAVVLGCAGMAPHRAAVERAIGRPVVEPCQQAVAAALGAVLLRSAPEEGPGDAL</sequence>
<comment type="similarity">
    <text evidence="1">Belongs to the HyuE racemase family.</text>
</comment>
<evidence type="ECO:0000256" key="1">
    <source>
        <dbReference type="ARBA" id="ARBA00038414"/>
    </source>
</evidence>
<dbReference type="InterPro" id="IPR053714">
    <property type="entry name" value="Iso_Racemase_Enz_sf"/>
</dbReference>
<dbReference type="Proteomes" id="UP001244297">
    <property type="component" value="Unassembled WGS sequence"/>
</dbReference>